<dbReference type="EMBL" id="VSRR010030234">
    <property type="protein sequence ID" value="MPC69935.1"/>
    <property type="molecule type" value="Genomic_DNA"/>
</dbReference>
<dbReference type="AlphaFoldDB" id="A0A5B7HK32"/>
<accession>A0A5B7HK32</accession>
<keyword evidence="2" id="KW-1185">Reference proteome</keyword>
<name>A0A5B7HK32_PORTR</name>
<reference evidence="1 2" key="1">
    <citation type="submission" date="2019-05" db="EMBL/GenBank/DDBJ databases">
        <title>Another draft genome of Portunus trituberculatus and its Hox gene families provides insights of decapod evolution.</title>
        <authorList>
            <person name="Jeong J.-H."/>
            <person name="Song I."/>
            <person name="Kim S."/>
            <person name="Choi T."/>
            <person name="Kim D."/>
            <person name="Ryu S."/>
            <person name="Kim W."/>
        </authorList>
    </citation>
    <scope>NUCLEOTIDE SEQUENCE [LARGE SCALE GENOMIC DNA]</scope>
    <source>
        <tissue evidence="1">Muscle</tissue>
    </source>
</reference>
<evidence type="ECO:0000313" key="2">
    <source>
        <dbReference type="Proteomes" id="UP000324222"/>
    </source>
</evidence>
<proteinExistence type="predicted"/>
<gene>
    <name evidence="1" type="ORF">E2C01_064168</name>
</gene>
<organism evidence="1 2">
    <name type="scientific">Portunus trituberculatus</name>
    <name type="common">Swimming crab</name>
    <name type="synonym">Neptunus trituberculatus</name>
    <dbReference type="NCBI Taxonomy" id="210409"/>
    <lineage>
        <taxon>Eukaryota</taxon>
        <taxon>Metazoa</taxon>
        <taxon>Ecdysozoa</taxon>
        <taxon>Arthropoda</taxon>
        <taxon>Crustacea</taxon>
        <taxon>Multicrustacea</taxon>
        <taxon>Malacostraca</taxon>
        <taxon>Eumalacostraca</taxon>
        <taxon>Eucarida</taxon>
        <taxon>Decapoda</taxon>
        <taxon>Pleocyemata</taxon>
        <taxon>Brachyura</taxon>
        <taxon>Eubrachyura</taxon>
        <taxon>Portunoidea</taxon>
        <taxon>Portunidae</taxon>
        <taxon>Portuninae</taxon>
        <taxon>Portunus</taxon>
    </lineage>
</organism>
<comment type="caution">
    <text evidence="1">The sequence shown here is derived from an EMBL/GenBank/DDBJ whole genome shotgun (WGS) entry which is preliminary data.</text>
</comment>
<protein>
    <submittedName>
        <fullName evidence="1">Uncharacterized protein</fullName>
    </submittedName>
</protein>
<dbReference type="Proteomes" id="UP000324222">
    <property type="component" value="Unassembled WGS sequence"/>
</dbReference>
<evidence type="ECO:0000313" key="1">
    <source>
        <dbReference type="EMBL" id="MPC69935.1"/>
    </source>
</evidence>
<sequence>MTSFYSSDLVPYVLFPTKFISSVTHSLHLFFGLPTICQPPTLTSSTSLITLPSTILHQLWHLTAGPPILQPHSCHVSQHPVVTAT</sequence>